<evidence type="ECO:0000313" key="2">
    <source>
        <dbReference type="EMBL" id="OTZ72165.1"/>
    </source>
</evidence>
<accession>A0A9X6PQW2</accession>
<dbReference type="AlphaFoldDB" id="A0A9X6PQW2"/>
<comment type="caution">
    <text evidence="2">The sequence shown here is derived from an EMBL/GenBank/DDBJ whole genome shotgun (WGS) entry which is preliminary data.</text>
</comment>
<protein>
    <submittedName>
        <fullName evidence="2">TetR family transcriptional regulator</fullName>
    </submittedName>
</protein>
<dbReference type="EMBL" id="NFEH01000098">
    <property type="protein sequence ID" value="OTZ72165.1"/>
    <property type="molecule type" value="Genomic_DNA"/>
</dbReference>
<sequence>MTNMASAHIGVIQQWLNNGQKETPEEIAHFLSTIAVHGPFYAAGLKK</sequence>
<name>A0A9X6PQW2_BACUK</name>
<evidence type="ECO:0000313" key="3">
    <source>
        <dbReference type="Proteomes" id="UP000195087"/>
    </source>
</evidence>
<dbReference type="Gene3D" id="1.10.357.10">
    <property type="entry name" value="Tetracycline Repressor, domain 2"/>
    <property type="match status" value="1"/>
</dbReference>
<gene>
    <name evidence="2" type="ORF">BK769_16230</name>
</gene>
<dbReference type="InterPro" id="IPR039532">
    <property type="entry name" value="TetR_C_Firmicutes"/>
</dbReference>
<dbReference type="Proteomes" id="UP000195087">
    <property type="component" value="Unassembled WGS sequence"/>
</dbReference>
<proteinExistence type="predicted"/>
<evidence type="ECO:0000259" key="1">
    <source>
        <dbReference type="Pfam" id="PF14278"/>
    </source>
</evidence>
<dbReference type="Pfam" id="PF14278">
    <property type="entry name" value="TetR_C_8"/>
    <property type="match status" value="1"/>
</dbReference>
<reference evidence="2 3" key="1">
    <citation type="submission" date="2016-10" db="EMBL/GenBank/DDBJ databases">
        <title>Comparative genomics of Bacillus thuringiensis reveals a path to pathogens against multiple invertebrate hosts.</title>
        <authorList>
            <person name="Zheng J."/>
            <person name="Gao Q."/>
            <person name="Liu H."/>
            <person name="Peng D."/>
            <person name="Ruan L."/>
            <person name="Sun M."/>
        </authorList>
    </citation>
    <scope>NUCLEOTIDE SEQUENCE [LARGE SCALE GENOMIC DNA]</scope>
    <source>
        <strain evidence="2">BGSC 4W1</strain>
    </source>
</reference>
<feature type="domain" description="Transcriptional regulator TetR C-terminal Firmicutes type" evidence="1">
    <location>
        <begin position="4"/>
        <end position="35"/>
    </location>
</feature>
<organism evidence="2 3">
    <name type="scientific">Bacillus thuringiensis serovar kumamotoensis</name>
    <dbReference type="NCBI Taxonomy" id="132267"/>
    <lineage>
        <taxon>Bacteria</taxon>
        <taxon>Bacillati</taxon>
        <taxon>Bacillota</taxon>
        <taxon>Bacilli</taxon>
        <taxon>Bacillales</taxon>
        <taxon>Bacillaceae</taxon>
        <taxon>Bacillus</taxon>
        <taxon>Bacillus cereus group</taxon>
    </lineage>
</organism>